<proteinExistence type="predicted"/>
<protein>
    <submittedName>
        <fullName evidence="1">Uncharacterized protein</fullName>
    </submittedName>
</protein>
<accession>A0A813EDW0</accession>
<feature type="non-terminal residue" evidence="1">
    <location>
        <position position="1"/>
    </location>
</feature>
<sequence>RCVTTFLAAFVATCCHLGCRRSGHLEALNRFLVEQHELQPAGNGGHRAVIPLSDRRATHVARVLQLRDGDALSSPTVMFY</sequence>
<dbReference type="Proteomes" id="UP000654075">
    <property type="component" value="Unassembled WGS sequence"/>
</dbReference>
<organism evidence="1 2">
    <name type="scientific">Polarella glacialis</name>
    <name type="common">Dinoflagellate</name>
    <dbReference type="NCBI Taxonomy" id="89957"/>
    <lineage>
        <taxon>Eukaryota</taxon>
        <taxon>Sar</taxon>
        <taxon>Alveolata</taxon>
        <taxon>Dinophyceae</taxon>
        <taxon>Suessiales</taxon>
        <taxon>Suessiaceae</taxon>
        <taxon>Polarella</taxon>
    </lineage>
</organism>
<gene>
    <name evidence="1" type="ORF">PGLA1383_LOCUS15789</name>
</gene>
<reference evidence="1" key="1">
    <citation type="submission" date="2021-02" db="EMBL/GenBank/DDBJ databases">
        <authorList>
            <person name="Dougan E. K."/>
            <person name="Rhodes N."/>
            <person name="Thang M."/>
            <person name="Chan C."/>
        </authorList>
    </citation>
    <scope>NUCLEOTIDE SEQUENCE</scope>
</reference>
<dbReference type="AlphaFoldDB" id="A0A813EDW0"/>
<evidence type="ECO:0000313" key="2">
    <source>
        <dbReference type="Proteomes" id="UP000654075"/>
    </source>
</evidence>
<evidence type="ECO:0000313" key="1">
    <source>
        <dbReference type="EMBL" id="CAE8597343.1"/>
    </source>
</evidence>
<name>A0A813EDW0_POLGL</name>
<comment type="caution">
    <text evidence="1">The sequence shown here is derived from an EMBL/GenBank/DDBJ whole genome shotgun (WGS) entry which is preliminary data.</text>
</comment>
<keyword evidence="2" id="KW-1185">Reference proteome</keyword>
<dbReference type="OrthoDB" id="2021042at2759"/>
<dbReference type="EMBL" id="CAJNNV010009395">
    <property type="protein sequence ID" value="CAE8597343.1"/>
    <property type="molecule type" value="Genomic_DNA"/>
</dbReference>